<dbReference type="EMBL" id="SJJZ01000006">
    <property type="protein sequence ID" value="TCC01784.1"/>
    <property type="molecule type" value="Genomic_DNA"/>
</dbReference>
<evidence type="ECO:0000313" key="2">
    <source>
        <dbReference type="Proteomes" id="UP000292346"/>
    </source>
</evidence>
<dbReference type="GO" id="GO:0005506">
    <property type="term" value="F:iron ion binding"/>
    <property type="evidence" value="ECO:0007669"/>
    <property type="project" value="UniProtKB-ARBA"/>
</dbReference>
<evidence type="ECO:0000313" key="1">
    <source>
        <dbReference type="EMBL" id="TCC01784.1"/>
    </source>
</evidence>
<dbReference type="PANTHER" id="PTHR20883">
    <property type="entry name" value="PHYTANOYL-COA DIOXYGENASE DOMAIN CONTAINING 1"/>
    <property type="match status" value="1"/>
</dbReference>
<gene>
    <name evidence="1" type="ORF">E0H45_40610</name>
</gene>
<sequence>MTTTDPTAPVTVDEETISAYRRDGVVRIRSIIGRDEAARFAAAATEWTAGADDLFKESKIFNQYVNVWQQNDVLRELTLDPRLAAAATALAGVPLRIWHDQLLIKPPHNGAATEFHQDAPYWPHAGSRASLSAWIALVDVPVERGCMTFIPGSQDHQDLRRQDLSDRDDLFRAAPDLRWEKRLTIPLQAGDCTFHNAYLAHSATPNFTDDPRIAHVNIYFDAEATFTGAGHVVTDGLDLTAGQPLDHPRFPTV</sequence>
<dbReference type="Proteomes" id="UP000292346">
    <property type="component" value="Unassembled WGS sequence"/>
</dbReference>
<proteinExistence type="predicted"/>
<reference evidence="1 2" key="1">
    <citation type="submission" date="2019-02" db="EMBL/GenBank/DDBJ databases">
        <title>Kribbella capetownensis sp. nov. and Kribbella speibonae sp. nov., isolated from soil.</title>
        <authorList>
            <person name="Curtis S.M."/>
            <person name="Norton I."/>
            <person name="Everest G.J."/>
            <person name="Meyers P.R."/>
        </authorList>
    </citation>
    <scope>NUCLEOTIDE SEQUENCE [LARGE SCALE GENOMIC DNA]</scope>
    <source>
        <strain evidence="1 2">KCTC 29219</strain>
    </source>
</reference>
<keyword evidence="2" id="KW-1185">Reference proteome</keyword>
<dbReference type="Gene3D" id="2.60.120.620">
    <property type="entry name" value="q2cbj1_9rhob like domain"/>
    <property type="match status" value="1"/>
</dbReference>
<dbReference type="SUPFAM" id="SSF51197">
    <property type="entry name" value="Clavaminate synthase-like"/>
    <property type="match status" value="1"/>
</dbReference>
<keyword evidence="1" id="KW-0223">Dioxygenase</keyword>
<dbReference type="InterPro" id="IPR008775">
    <property type="entry name" value="Phytyl_CoA_dOase-like"/>
</dbReference>
<dbReference type="AlphaFoldDB" id="A0A4R0GYA2"/>
<organism evidence="1 2">
    <name type="scientific">Kribbella soli</name>
    <dbReference type="NCBI Taxonomy" id="1124743"/>
    <lineage>
        <taxon>Bacteria</taxon>
        <taxon>Bacillati</taxon>
        <taxon>Actinomycetota</taxon>
        <taxon>Actinomycetes</taxon>
        <taxon>Propionibacteriales</taxon>
        <taxon>Kribbellaceae</taxon>
        <taxon>Kribbella</taxon>
    </lineage>
</organism>
<dbReference type="PANTHER" id="PTHR20883:SF46">
    <property type="entry name" value="PHYTANOYL-COA HYDROXYLASE"/>
    <property type="match status" value="1"/>
</dbReference>
<dbReference type="GO" id="GO:0016706">
    <property type="term" value="F:2-oxoglutarate-dependent dioxygenase activity"/>
    <property type="evidence" value="ECO:0007669"/>
    <property type="project" value="UniProtKB-ARBA"/>
</dbReference>
<accession>A0A4R0GYA2</accession>
<dbReference type="Pfam" id="PF05721">
    <property type="entry name" value="PhyH"/>
    <property type="match status" value="1"/>
</dbReference>
<dbReference type="RefSeq" id="WP_131347841.1">
    <property type="nucleotide sequence ID" value="NZ_SJJZ01000006.1"/>
</dbReference>
<comment type="caution">
    <text evidence="1">The sequence shown here is derived from an EMBL/GenBank/DDBJ whole genome shotgun (WGS) entry which is preliminary data.</text>
</comment>
<dbReference type="OrthoDB" id="9814777at2"/>
<name>A0A4R0GYA2_9ACTN</name>
<protein>
    <submittedName>
        <fullName evidence="1">Phytanoyl-CoA dioxygenase family protein</fullName>
    </submittedName>
</protein>
<keyword evidence="1" id="KW-0560">Oxidoreductase</keyword>